<dbReference type="Gene3D" id="3.10.290.10">
    <property type="entry name" value="RNA-binding S4 domain"/>
    <property type="match status" value="1"/>
</dbReference>
<evidence type="ECO:0000259" key="2">
    <source>
        <dbReference type="SMART" id="SM00363"/>
    </source>
</evidence>
<dbReference type="Gene3D" id="3.30.70.330">
    <property type="match status" value="1"/>
</dbReference>
<dbReference type="Proteomes" id="UP000010797">
    <property type="component" value="Chromosome"/>
</dbReference>
<keyword evidence="1" id="KW-0694">RNA-binding</keyword>
<dbReference type="SUPFAM" id="SSF55174">
    <property type="entry name" value="Alpha-L RNA-binding motif"/>
    <property type="match status" value="1"/>
</dbReference>
<dbReference type="CDD" id="cd00165">
    <property type="entry name" value="S4"/>
    <property type="match status" value="1"/>
</dbReference>
<dbReference type="HOGENOM" id="CLU_075687_2_0_9"/>
<dbReference type="InterPro" id="IPR012677">
    <property type="entry name" value="Nucleotide-bd_a/b_plait_sf"/>
</dbReference>
<dbReference type="KEGG" id="ddl:Desdi_2788"/>
<dbReference type="Gene3D" id="3.30.1370.160">
    <property type="match status" value="1"/>
</dbReference>
<feature type="domain" description="RNA-binding S4" evidence="2">
    <location>
        <begin position="186"/>
        <end position="248"/>
    </location>
</feature>
<evidence type="ECO:0000313" key="4">
    <source>
        <dbReference type="Proteomes" id="UP000010797"/>
    </source>
</evidence>
<dbReference type="eggNOG" id="COG2302">
    <property type="taxonomic scope" value="Bacteria"/>
</dbReference>
<dbReference type="RefSeq" id="WP_015263166.1">
    <property type="nucleotide sequence ID" value="NC_019903.1"/>
</dbReference>
<gene>
    <name evidence="3" type="ordered locus">Desdi_2788</name>
</gene>
<name>L0FB05_DESDL</name>
<dbReference type="GO" id="GO:0003723">
    <property type="term" value="F:RNA binding"/>
    <property type="evidence" value="ECO:0007669"/>
    <property type="project" value="UniProtKB-KW"/>
</dbReference>
<dbReference type="Pfam" id="PF17774">
    <property type="entry name" value="YlmH_RBD"/>
    <property type="match status" value="1"/>
</dbReference>
<dbReference type="OrthoDB" id="9812787at2"/>
<proteinExistence type="predicted"/>
<keyword evidence="4" id="KW-1185">Reference proteome</keyword>
<evidence type="ECO:0000256" key="1">
    <source>
        <dbReference type="PROSITE-ProRule" id="PRU00182"/>
    </source>
</evidence>
<organism evidence="3 4">
    <name type="scientific">Desulfitobacterium dichloroeliminans (strain LMG P-21439 / DCA1)</name>
    <dbReference type="NCBI Taxonomy" id="871963"/>
    <lineage>
        <taxon>Bacteria</taxon>
        <taxon>Bacillati</taxon>
        <taxon>Bacillota</taxon>
        <taxon>Clostridia</taxon>
        <taxon>Eubacteriales</taxon>
        <taxon>Desulfitobacteriaceae</taxon>
        <taxon>Desulfitobacterium</taxon>
    </lineage>
</organism>
<dbReference type="EMBL" id="CP003344">
    <property type="protein sequence ID" value="AGA70200.1"/>
    <property type="molecule type" value="Genomic_DNA"/>
</dbReference>
<dbReference type="Pfam" id="PF01479">
    <property type="entry name" value="S4"/>
    <property type="match status" value="1"/>
</dbReference>
<dbReference type="InterPro" id="IPR040591">
    <property type="entry name" value="RqcP2_RBD"/>
</dbReference>
<dbReference type="InterPro" id="IPR002942">
    <property type="entry name" value="S4_RNA-bd"/>
</dbReference>
<dbReference type="PROSITE" id="PS50889">
    <property type="entry name" value="S4"/>
    <property type="match status" value="1"/>
</dbReference>
<dbReference type="SMART" id="SM00363">
    <property type="entry name" value="S4"/>
    <property type="match status" value="1"/>
</dbReference>
<protein>
    <recommendedName>
        <fullName evidence="2">RNA-binding S4 domain-containing protein</fullName>
    </recommendedName>
</protein>
<dbReference type="InterPro" id="IPR036986">
    <property type="entry name" value="S4_RNA-bd_sf"/>
</dbReference>
<evidence type="ECO:0000313" key="3">
    <source>
        <dbReference type="EMBL" id="AGA70200.1"/>
    </source>
</evidence>
<dbReference type="STRING" id="871963.Desdi_2788"/>
<accession>L0FB05</accession>
<sequence length="265" mass="29616">MNYRMDRAILNFWSDKELKLEGAHLLDLCEEAISTSRPVWTPFLSQALGNWFGGILRSEGLAFRVEGGLPDAERARFLMVEDAGMLDQVASEVKVIRAKPLDPRGTMEHRQILGSLMGMGLKRDVIGDIRVGEHCSFVAVAHGIADVLLSQWDKAGRERIQVELVEGNQEIPAEQGEEWRITVASSRVDAVASSSFNVSRSTFQELIQQGKVKRNDLVVSKPDLEVKPGDILSCRGYGRIRLVESTGTRKGRIAWSIIRYIPRKT</sequence>
<dbReference type="AlphaFoldDB" id="L0FB05"/>
<reference evidence="4" key="1">
    <citation type="submission" date="2012-02" db="EMBL/GenBank/DDBJ databases">
        <title>Complete sequence of Desulfitobacterium dichloroeliminans LMG P-21439.</title>
        <authorList>
            <person name="Lucas S."/>
            <person name="Han J."/>
            <person name="Lapidus A."/>
            <person name="Cheng J.-F."/>
            <person name="Goodwin L."/>
            <person name="Pitluck S."/>
            <person name="Peters L."/>
            <person name="Ovchinnikova G."/>
            <person name="Teshima H."/>
            <person name="Detter J.C."/>
            <person name="Han C."/>
            <person name="Tapia R."/>
            <person name="Land M."/>
            <person name="Hauser L."/>
            <person name="Kyrpides N."/>
            <person name="Ivanova N."/>
            <person name="Pagani I."/>
            <person name="Kruse T."/>
            <person name="de Vos W.M."/>
            <person name="Boon N."/>
            <person name="Smidt H."/>
            <person name="Woyke T."/>
        </authorList>
    </citation>
    <scope>NUCLEOTIDE SEQUENCE [LARGE SCALE GENOMIC DNA]</scope>
    <source>
        <strain evidence="4">LMG P-21439 / DCA1</strain>
    </source>
</reference>